<comment type="caution">
    <text evidence="1">The sequence shown here is derived from an EMBL/GenBank/DDBJ whole genome shotgun (WGS) entry which is preliminary data.</text>
</comment>
<evidence type="ECO:0008006" key="3">
    <source>
        <dbReference type="Google" id="ProtNLM"/>
    </source>
</evidence>
<dbReference type="Proteomes" id="UP001230268">
    <property type="component" value="Unassembled WGS sequence"/>
</dbReference>
<protein>
    <recommendedName>
        <fullName evidence="3">Ubiquitin-like domain-containing protein</fullName>
    </recommendedName>
</protein>
<sequence length="222" mass="26113">MVNLTINNQFGDCQPPTLSMTNISEDMTIASIKILIDNQFRSMRPDFDDSKEPNDKYVLYCGTKVLEDEHFIRNYNAMNFPELTFHLYLKQYLDVKVKVMKYFNCCGIYCRPVIYELFARRLRFKMLDQEPLLKLKNVLLEELTFYRNKQGEPLTVDVMRIFKGGIALEDNLLLLKEINNDKDVSLVLLVPSTFKSRYNKEVKKEVVEESSESDEEEEEDSE</sequence>
<reference evidence="1" key="1">
    <citation type="submission" date="2023-08" db="EMBL/GenBank/DDBJ databases">
        <title>Draft sequence of the Babesia gibsoni genome.</title>
        <authorList>
            <person name="Yamagishi J.Y."/>
            <person name="Xuan X.X."/>
        </authorList>
    </citation>
    <scope>NUCLEOTIDE SEQUENCE</scope>
    <source>
        <strain evidence="1">Azabu</strain>
    </source>
</reference>
<keyword evidence="2" id="KW-1185">Reference proteome</keyword>
<name>A0AAD8URZ4_BABGI</name>
<dbReference type="SUPFAM" id="SSF54236">
    <property type="entry name" value="Ubiquitin-like"/>
    <property type="match status" value="1"/>
</dbReference>
<evidence type="ECO:0000313" key="2">
    <source>
        <dbReference type="Proteomes" id="UP001230268"/>
    </source>
</evidence>
<dbReference type="EMBL" id="JAVEPI010000001">
    <property type="protein sequence ID" value="KAK1444655.1"/>
    <property type="molecule type" value="Genomic_DNA"/>
</dbReference>
<dbReference type="AlphaFoldDB" id="A0AAD8URZ4"/>
<evidence type="ECO:0000313" key="1">
    <source>
        <dbReference type="EMBL" id="KAK1444655.1"/>
    </source>
</evidence>
<gene>
    <name evidence="1" type="ORF">BgAZ_105610</name>
</gene>
<accession>A0AAD8URZ4</accession>
<dbReference type="InterPro" id="IPR029071">
    <property type="entry name" value="Ubiquitin-like_domsf"/>
</dbReference>
<organism evidence="1 2">
    <name type="scientific">Babesia gibsoni</name>
    <dbReference type="NCBI Taxonomy" id="33632"/>
    <lineage>
        <taxon>Eukaryota</taxon>
        <taxon>Sar</taxon>
        <taxon>Alveolata</taxon>
        <taxon>Apicomplexa</taxon>
        <taxon>Aconoidasida</taxon>
        <taxon>Piroplasmida</taxon>
        <taxon>Babesiidae</taxon>
        <taxon>Babesia</taxon>
    </lineage>
</organism>
<proteinExistence type="predicted"/>